<evidence type="ECO:0000313" key="3">
    <source>
        <dbReference type="Proteomes" id="UP000504633"/>
    </source>
</evidence>
<keyword evidence="1" id="KW-1133">Transmembrane helix</keyword>
<proteinExistence type="predicted"/>
<evidence type="ECO:0000259" key="2">
    <source>
        <dbReference type="Pfam" id="PF16066"/>
    </source>
</evidence>
<feature type="transmembrane region" description="Helical" evidence="1">
    <location>
        <begin position="124"/>
        <end position="142"/>
    </location>
</feature>
<dbReference type="PANTHER" id="PTHR21104">
    <property type="entry name" value="FIBRONECTIN TYPE III DOMAIN-CONTAINING PROTEIN"/>
    <property type="match status" value="1"/>
</dbReference>
<sequence length="265" mass="29234">MTEFWQSFVDFDFELTVGCWLLAVGQVVKLAVHAEEVSTSTGISEEWGSGWQGGTNFLVEVEETAAMSANAARGSNSSSNTSEDYNAELVNSRDIDPTGTAATATSNGTNLETGPKIIVRTEEVLIVGLVLILWVGAIMLFFNRWGKIRMLEPYQPKFQQQHRSSCPLVDIDAVQTHQRSSVSRMSMGMVHSHNLNMPTCQFAAYNPSIYAKGYASHVSHVSRPRQNSVFVGASTSHYLMPRPPRKTRSAMDLHSMVLDESAEQV</sequence>
<dbReference type="InterPro" id="IPR032073">
    <property type="entry name" value="FNDC5_C"/>
</dbReference>
<protein>
    <submittedName>
        <fullName evidence="4">Uncharacterized protein LOC111592980 isoform X2</fullName>
    </submittedName>
</protein>
<reference evidence="4" key="1">
    <citation type="submission" date="2025-08" db="UniProtKB">
        <authorList>
            <consortium name="RefSeq"/>
        </authorList>
    </citation>
    <scope>IDENTIFICATION</scope>
    <source>
        <strain evidence="4">15085-1641.00</strain>
        <tissue evidence="4">Whole body</tissue>
    </source>
</reference>
<dbReference type="AlphaFoldDB" id="A0A6J1LAH6"/>
<gene>
    <name evidence="4" type="primary">LOC111592980</name>
</gene>
<evidence type="ECO:0000256" key="1">
    <source>
        <dbReference type="SAM" id="Phobius"/>
    </source>
</evidence>
<dbReference type="PANTHER" id="PTHR21104:SF1">
    <property type="entry name" value="FIBRONECTIN TYPE III DOMAIN-CONTAINING PROTEIN"/>
    <property type="match status" value="1"/>
</dbReference>
<keyword evidence="1" id="KW-0812">Transmembrane</keyword>
<evidence type="ECO:0000313" key="4">
    <source>
        <dbReference type="RefSeq" id="XP_023161244.2"/>
    </source>
</evidence>
<feature type="domain" description="Fibronectin type III" evidence="2">
    <location>
        <begin position="118"/>
        <end position="257"/>
    </location>
</feature>
<dbReference type="RefSeq" id="XP_023161244.2">
    <property type="nucleotide sequence ID" value="XM_023305476.2"/>
</dbReference>
<accession>A0A6J1LAH6</accession>
<dbReference type="OrthoDB" id="6424355at2759"/>
<name>A0A6J1LAH6_DROHY</name>
<keyword evidence="1" id="KW-0472">Membrane</keyword>
<dbReference type="GeneID" id="111592980"/>
<keyword evidence="3" id="KW-1185">Reference proteome</keyword>
<dbReference type="Proteomes" id="UP000504633">
    <property type="component" value="Unplaced"/>
</dbReference>
<organism evidence="3 4">
    <name type="scientific">Drosophila hydei</name>
    <name type="common">Fruit fly</name>
    <dbReference type="NCBI Taxonomy" id="7224"/>
    <lineage>
        <taxon>Eukaryota</taxon>
        <taxon>Metazoa</taxon>
        <taxon>Ecdysozoa</taxon>
        <taxon>Arthropoda</taxon>
        <taxon>Hexapoda</taxon>
        <taxon>Insecta</taxon>
        <taxon>Pterygota</taxon>
        <taxon>Neoptera</taxon>
        <taxon>Endopterygota</taxon>
        <taxon>Diptera</taxon>
        <taxon>Brachycera</taxon>
        <taxon>Muscomorpha</taxon>
        <taxon>Ephydroidea</taxon>
        <taxon>Drosophilidae</taxon>
        <taxon>Drosophila</taxon>
    </lineage>
</organism>
<dbReference type="Pfam" id="PF16066">
    <property type="entry name" value="DUF4808"/>
    <property type="match status" value="1"/>
</dbReference>